<reference evidence="2" key="3">
    <citation type="submission" date="2015-04" db="UniProtKB">
        <authorList>
            <consortium name="EnsemblPlants"/>
        </authorList>
    </citation>
    <scope>IDENTIFICATION</scope>
    <source>
        <strain evidence="2">cv. Jemalong A17</strain>
    </source>
</reference>
<name>G7IWC4_MEDTR</name>
<dbReference type="Proteomes" id="UP000002051">
    <property type="component" value="Chromosome 3"/>
</dbReference>
<keyword evidence="3" id="KW-1185">Reference proteome</keyword>
<dbReference type="EnsemblPlants" id="AES69175">
    <property type="protein sequence ID" value="AES69175"/>
    <property type="gene ID" value="MTR_3g023500"/>
</dbReference>
<organism evidence="1 3">
    <name type="scientific">Medicago truncatula</name>
    <name type="common">Barrel medic</name>
    <name type="synonym">Medicago tribuloides</name>
    <dbReference type="NCBI Taxonomy" id="3880"/>
    <lineage>
        <taxon>Eukaryota</taxon>
        <taxon>Viridiplantae</taxon>
        <taxon>Streptophyta</taxon>
        <taxon>Embryophyta</taxon>
        <taxon>Tracheophyta</taxon>
        <taxon>Spermatophyta</taxon>
        <taxon>Magnoliopsida</taxon>
        <taxon>eudicotyledons</taxon>
        <taxon>Gunneridae</taxon>
        <taxon>Pentapetalae</taxon>
        <taxon>rosids</taxon>
        <taxon>fabids</taxon>
        <taxon>Fabales</taxon>
        <taxon>Fabaceae</taxon>
        <taxon>Papilionoideae</taxon>
        <taxon>50 kb inversion clade</taxon>
        <taxon>NPAAA clade</taxon>
        <taxon>Hologalegina</taxon>
        <taxon>IRL clade</taxon>
        <taxon>Trifolieae</taxon>
        <taxon>Medicago</taxon>
    </lineage>
</organism>
<proteinExistence type="predicted"/>
<accession>G7IWC4</accession>
<evidence type="ECO:0000313" key="2">
    <source>
        <dbReference type="EnsemblPlants" id="AES69175"/>
    </source>
</evidence>
<dbReference type="PANTHER" id="PTHR36617:SF5">
    <property type="entry name" value="OS05G0421675 PROTEIN"/>
    <property type="match status" value="1"/>
</dbReference>
<dbReference type="PANTHER" id="PTHR36617">
    <property type="entry name" value="PROTEIN, PUTATIVE-RELATED"/>
    <property type="match status" value="1"/>
</dbReference>
<dbReference type="HOGENOM" id="CLU_1646225_0_0_1"/>
<reference evidence="1 3" key="1">
    <citation type="journal article" date="2011" name="Nature">
        <title>The Medicago genome provides insight into the evolution of rhizobial symbioses.</title>
        <authorList>
            <person name="Young N.D."/>
            <person name="Debelle F."/>
            <person name="Oldroyd G.E."/>
            <person name="Geurts R."/>
            <person name="Cannon S.B."/>
            <person name="Udvardi M.K."/>
            <person name="Benedito V.A."/>
            <person name="Mayer K.F."/>
            <person name="Gouzy J."/>
            <person name="Schoof H."/>
            <person name="Van de Peer Y."/>
            <person name="Proost S."/>
            <person name="Cook D.R."/>
            <person name="Meyers B.C."/>
            <person name="Spannagl M."/>
            <person name="Cheung F."/>
            <person name="De Mita S."/>
            <person name="Krishnakumar V."/>
            <person name="Gundlach H."/>
            <person name="Zhou S."/>
            <person name="Mudge J."/>
            <person name="Bharti A.K."/>
            <person name="Murray J.D."/>
            <person name="Naoumkina M.A."/>
            <person name="Rosen B."/>
            <person name="Silverstein K.A."/>
            <person name="Tang H."/>
            <person name="Rombauts S."/>
            <person name="Zhao P.X."/>
            <person name="Zhou P."/>
            <person name="Barbe V."/>
            <person name="Bardou P."/>
            <person name="Bechner M."/>
            <person name="Bellec A."/>
            <person name="Berger A."/>
            <person name="Berges H."/>
            <person name="Bidwell S."/>
            <person name="Bisseling T."/>
            <person name="Choisne N."/>
            <person name="Couloux A."/>
            <person name="Denny R."/>
            <person name="Deshpande S."/>
            <person name="Dai X."/>
            <person name="Doyle J.J."/>
            <person name="Dudez A.M."/>
            <person name="Farmer A.D."/>
            <person name="Fouteau S."/>
            <person name="Franken C."/>
            <person name="Gibelin C."/>
            <person name="Gish J."/>
            <person name="Goldstein S."/>
            <person name="Gonzalez A.J."/>
            <person name="Green P.J."/>
            <person name="Hallab A."/>
            <person name="Hartog M."/>
            <person name="Hua A."/>
            <person name="Humphray S.J."/>
            <person name="Jeong D.H."/>
            <person name="Jing Y."/>
            <person name="Jocker A."/>
            <person name="Kenton S.M."/>
            <person name="Kim D.J."/>
            <person name="Klee K."/>
            <person name="Lai H."/>
            <person name="Lang C."/>
            <person name="Lin S."/>
            <person name="Macmil S.L."/>
            <person name="Magdelenat G."/>
            <person name="Matthews L."/>
            <person name="McCorrison J."/>
            <person name="Monaghan E.L."/>
            <person name="Mun J.H."/>
            <person name="Najar F.Z."/>
            <person name="Nicholson C."/>
            <person name="Noirot C."/>
            <person name="O'Bleness M."/>
            <person name="Paule C.R."/>
            <person name="Poulain J."/>
            <person name="Prion F."/>
            <person name="Qin B."/>
            <person name="Qu C."/>
            <person name="Retzel E.F."/>
            <person name="Riddle C."/>
            <person name="Sallet E."/>
            <person name="Samain S."/>
            <person name="Samson N."/>
            <person name="Sanders I."/>
            <person name="Saurat O."/>
            <person name="Scarpelli C."/>
            <person name="Schiex T."/>
            <person name="Segurens B."/>
            <person name="Severin A.J."/>
            <person name="Sherrier D.J."/>
            <person name="Shi R."/>
            <person name="Sims S."/>
            <person name="Singer S.R."/>
            <person name="Sinharoy S."/>
            <person name="Sterck L."/>
            <person name="Viollet A."/>
            <person name="Wang B.B."/>
            <person name="Wang K."/>
            <person name="Wang M."/>
            <person name="Wang X."/>
            <person name="Warfsmann J."/>
            <person name="Weissenbach J."/>
            <person name="White D.D."/>
            <person name="White J.D."/>
            <person name="Wiley G.B."/>
            <person name="Wincker P."/>
            <person name="Xing Y."/>
            <person name="Yang L."/>
            <person name="Yao Z."/>
            <person name="Ying F."/>
            <person name="Zhai J."/>
            <person name="Zhou L."/>
            <person name="Zuber A."/>
            <person name="Denarie J."/>
            <person name="Dixon R.A."/>
            <person name="May G.D."/>
            <person name="Schwartz D.C."/>
            <person name="Rogers J."/>
            <person name="Quetier F."/>
            <person name="Town C.D."/>
            <person name="Roe B.A."/>
        </authorList>
    </citation>
    <scope>NUCLEOTIDE SEQUENCE [LARGE SCALE GENOMIC DNA]</scope>
    <source>
        <strain evidence="1">A17</strain>
        <strain evidence="2 3">cv. Jemalong A17</strain>
    </source>
</reference>
<evidence type="ECO:0000313" key="1">
    <source>
        <dbReference type="EMBL" id="AES69175.1"/>
    </source>
</evidence>
<gene>
    <name evidence="1" type="ordered locus">MTR_3g023500</name>
</gene>
<dbReference type="AlphaFoldDB" id="G7IWC4"/>
<reference evidence="1 3" key="2">
    <citation type="journal article" date="2014" name="BMC Genomics">
        <title>An improved genome release (version Mt4.0) for the model legume Medicago truncatula.</title>
        <authorList>
            <person name="Tang H."/>
            <person name="Krishnakumar V."/>
            <person name="Bidwell S."/>
            <person name="Rosen B."/>
            <person name="Chan A."/>
            <person name="Zhou S."/>
            <person name="Gentzbittel L."/>
            <person name="Childs K.L."/>
            <person name="Yandell M."/>
            <person name="Gundlach H."/>
            <person name="Mayer K.F."/>
            <person name="Schwartz D.C."/>
            <person name="Town C.D."/>
        </authorList>
    </citation>
    <scope>GENOME REANNOTATION</scope>
    <source>
        <strain evidence="2 3">cv. Jemalong A17</strain>
    </source>
</reference>
<evidence type="ECO:0000313" key="3">
    <source>
        <dbReference type="Proteomes" id="UP000002051"/>
    </source>
</evidence>
<protein>
    <submittedName>
        <fullName evidence="1 2">Uncharacterized protein</fullName>
    </submittedName>
</protein>
<dbReference type="PaxDb" id="3880-AES69175"/>
<sequence length="161" mass="18221">MLEDTNSLWYRVLCARYGQVGGRLCVVERGDGSVWRQTMKSIRKGVGQVDVGWLRDNISQNVGDATSTMFWLDPWLGGMLLKESFGRLYELADKKLAIVEHMFIIGWGENGEASAEVPKKDYLLRRSIIAATEQGCTANCDIVYYFVSCQAFFRTPFTEVT</sequence>
<dbReference type="EMBL" id="CM001219">
    <property type="protein sequence ID" value="AES69175.1"/>
    <property type="molecule type" value="Genomic_DNA"/>
</dbReference>